<dbReference type="InterPro" id="IPR020422">
    <property type="entry name" value="TYR_PHOSPHATASE_DUAL_dom"/>
</dbReference>
<keyword evidence="9" id="KW-1185">Reference proteome</keyword>
<evidence type="ECO:0000256" key="4">
    <source>
        <dbReference type="ARBA" id="ARBA00022912"/>
    </source>
</evidence>
<proteinExistence type="inferred from homology"/>
<dbReference type="EMBL" id="KZ824431">
    <property type="protein sequence ID" value="RAL02510.1"/>
    <property type="molecule type" value="Genomic_DNA"/>
</dbReference>
<protein>
    <recommendedName>
        <fullName evidence="2">protein-tyrosine-phosphatase</fullName>
        <ecNumber evidence="2">3.1.3.48</ecNumber>
    </recommendedName>
</protein>
<dbReference type="Pfam" id="PF00782">
    <property type="entry name" value="DSPc"/>
    <property type="match status" value="1"/>
</dbReference>
<reference evidence="8 9" key="1">
    <citation type="submission" date="2018-02" db="EMBL/GenBank/DDBJ databases">
        <title>The genomes of Aspergillus section Nigri reveals drivers in fungal speciation.</title>
        <authorList>
            <consortium name="DOE Joint Genome Institute"/>
            <person name="Vesth T.C."/>
            <person name="Nybo J."/>
            <person name="Theobald S."/>
            <person name="Brandl J."/>
            <person name="Frisvad J.C."/>
            <person name="Nielsen K.F."/>
            <person name="Lyhne E.K."/>
            <person name="Kogle M.E."/>
            <person name="Kuo A."/>
            <person name="Riley R."/>
            <person name="Clum A."/>
            <person name="Nolan M."/>
            <person name="Lipzen A."/>
            <person name="Salamov A."/>
            <person name="Henrissat B."/>
            <person name="Wiebenga A."/>
            <person name="De vries R.P."/>
            <person name="Grigoriev I.V."/>
            <person name="Mortensen U.H."/>
            <person name="Andersen M.R."/>
            <person name="Baker S.E."/>
        </authorList>
    </citation>
    <scope>NUCLEOTIDE SEQUENCE [LARGE SCALE GENOMIC DNA]</scope>
    <source>
        <strain evidence="8 9">CBS 121593</strain>
    </source>
</reference>
<evidence type="ECO:0000256" key="3">
    <source>
        <dbReference type="ARBA" id="ARBA00022801"/>
    </source>
</evidence>
<evidence type="ECO:0000256" key="2">
    <source>
        <dbReference type="ARBA" id="ARBA00013064"/>
    </source>
</evidence>
<dbReference type="SUPFAM" id="SSF52799">
    <property type="entry name" value="(Phosphotyrosine protein) phosphatases II"/>
    <property type="match status" value="1"/>
</dbReference>
<dbReference type="PANTHER" id="PTHR10159:SF519">
    <property type="entry name" value="DUAL SPECIFICITY PROTEIN PHOSPHATASE MPK3"/>
    <property type="match status" value="1"/>
</dbReference>
<evidence type="ECO:0000313" key="8">
    <source>
        <dbReference type="EMBL" id="RAL02510.1"/>
    </source>
</evidence>
<name>A0A395H4E2_9EURO</name>
<dbReference type="GO" id="GO:0005737">
    <property type="term" value="C:cytoplasm"/>
    <property type="evidence" value="ECO:0007669"/>
    <property type="project" value="TreeGrafter"/>
</dbReference>
<evidence type="ECO:0000259" key="7">
    <source>
        <dbReference type="PROSITE" id="PS50056"/>
    </source>
</evidence>
<feature type="region of interest" description="Disordered" evidence="5">
    <location>
        <begin position="1"/>
        <end position="35"/>
    </location>
</feature>
<feature type="compositionally biased region" description="Polar residues" evidence="5">
    <location>
        <begin position="1"/>
        <end position="13"/>
    </location>
</feature>
<sequence length="252" mass="27856">MSSSTDPKTTSKINPKPTEEIPSSPNPQDLPKPKPKACYLPRITPIIPGLYLGNLPGSQTTSLLQTHHITAIVSLTTVPNVQNHPATLAAGIPRSRHQWALVIDSSVQDLLIFMTDICDFIDRMAPPVLQSATSLPTPTDPTTQPPIDPEPSHGEAGTGNVLVHCDLGRSRSPTIIIAYLMRKFRIGVDEALRFVQAKQKIKPKEGFLRQLKVWEDTGYQIWGIGGDGKRVAKEAYRVWLGERKVRLREMGF</sequence>
<dbReference type="RefSeq" id="XP_025576837.1">
    <property type="nucleotide sequence ID" value="XM_025724275.1"/>
</dbReference>
<dbReference type="InterPro" id="IPR029021">
    <property type="entry name" value="Prot-tyrosine_phosphatase-like"/>
</dbReference>
<feature type="region of interest" description="Disordered" evidence="5">
    <location>
        <begin position="131"/>
        <end position="155"/>
    </location>
</feature>
<keyword evidence="4" id="KW-0904">Protein phosphatase</keyword>
<dbReference type="GO" id="GO:0004725">
    <property type="term" value="F:protein tyrosine phosphatase activity"/>
    <property type="evidence" value="ECO:0007669"/>
    <property type="project" value="UniProtKB-EC"/>
</dbReference>
<comment type="similarity">
    <text evidence="1">Belongs to the protein-tyrosine phosphatase family. Non-receptor class dual specificity subfamily.</text>
</comment>
<organism evidence="8 9">
    <name type="scientific">Aspergillus ibericus CBS 121593</name>
    <dbReference type="NCBI Taxonomy" id="1448316"/>
    <lineage>
        <taxon>Eukaryota</taxon>
        <taxon>Fungi</taxon>
        <taxon>Dikarya</taxon>
        <taxon>Ascomycota</taxon>
        <taxon>Pezizomycotina</taxon>
        <taxon>Eurotiomycetes</taxon>
        <taxon>Eurotiomycetidae</taxon>
        <taxon>Eurotiales</taxon>
        <taxon>Aspergillaceae</taxon>
        <taxon>Aspergillus</taxon>
        <taxon>Aspergillus subgen. Circumdati</taxon>
    </lineage>
</organism>
<dbReference type="STRING" id="1448316.A0A395H4E2"/>
<dbReference type="Proteomes" id="UP000249402">
    <property type="component" value="Unassembled WGS sequence"/>
</dbReference>
<evidence type="ECO:0000313" key="9">
    <source>
        <dbReference type="Proteomes" id="UP000249402"/>
    </source>
</evidence>
<evidence type="ECO:0000259" key="6">
    <source>
        <dbReference type="PROSITE" id="PS50054"/>
    </source>
</evidence>
<dbReference type="InterPro" id="IPR000387">
    <property type="entry name" value="Tyr_Pase_dom"/>
</dbReference>
<dbReference type="PROSITE" id="PS00383">
    <property type="entry name" value="TYR_PHOSPHATASE_1"/>
    <property type="match status" value="1"/>
</dbReference>
<dbReference type="Gene3D" id="3.90.190.10">
    <property type="entry name" value="Protein tyrosine phosphatase superfamily"/>
    <property type="match status" value="1"/>
</dbReference>
<dbReference type="SMART" id="SM00195">
    <property type="entry name" value="DSPc"/>
    <property type="match status" value="1"/>
</dbReference>
<dbReference type="PANTHER" id="PTHR10159">
    <property type="entry name" value="DUAL SPECIFICITY PROTEIN PHOSPHATASE"/>
    <property type="match status" value="1"/>
</dbReference>
<dbReference type="PROSITE" id="PS50054">
    <property type="entry name" value="TYR_PHOSPHATASE_DUAL"/>
    <property type="match status" value="1"/>
</dbReference>
<dbReference type="EC" id="3.1.3.48" evidence="2"/>
<accession>A0A395H4E2</accession>
<feature type="domain" description="Tyrosine-protein phosphatase" evidence="6">
    <location>
        <begin position="42"/>
        <end position="220"/>
    </location>
</feature>
<evidence type="ECO:0000256" key="1">
    <source>
        <dbReference type="ARBA" id="ARBA00008601"/>
    </source>
</evidence>
<feature type="domain" description="Tyrosine specific protein phosphatases" evidence="7">
    <location>
        <begin position="155"/>
        <end position="199"/>
    </location>
</feature>
<gene>
    <name evidence="8" type="ORF">BO80DRAFT_501154</name>
</gene>
<dbReference type="VEuPathDB" id="FungiDB:BO80DRAFT_501154"/>
<dbReference type="PROSITE" id="PS50056">
    <property type="entry name" value="TYR_PHOSPHATASE_2"/>
    <property type="match status" value="1"/>
</dbReference>
<dbReference type="InterPro" id="IPR000340">
    <property type="entry name" value="Dual-sp_phosphatase_cat-dom"/>
</dbReference>
<dbReference type="OrthoDB" id="10252009at2759"/>
<dbReference type="AlphaFoldDB" id="A0A395H4E2"/>
<dbReference type="GeneID" id="37229140"/>
<dbReference type="InterPro" id="IPR016130">
    <property type="entry name" value="Tyr_Pase_AS"/>
</dbReference>
<evidence type="ECO:0000256" key="5">
    <source>
        <dbReference type="SAM" id="MobiDB-lite"/>
    </source>
</evidence>
<dbReference type="GO" id="GO:0043409">
    <property type="term" value="P:negative regulation of MAPK cascade"/>
    <property type="evidence" value="ECO:0007669"/>
    <property type="project" value="TreeGrafter"/>
</dbReference>
<dbReference type="CDD" id="cd14498">
    <property type="entry name" value="DSP"/>
    <property type="match status" value="1"/>
</dbReference>
<keyword evidence="3" id="KW-0378">Hydrolase</keyword>